<dbReference type="Gramene" id="EOY08760">
    <property type="protein sequence ID" value="EOY08760"/>
    <property type="gene ID" value="TCM_023886"/>
</dbReference>
<protein>
    <recommendedName>
        <fullName evidence="1">Reverse transcriptase domain-containing protein</fullName>
    </recommendedName>
</protein>
<dbReference type="InParanoid" id="A0A061EUL9"/>
<dbReference type="PROSITE" id="PS50878">
    <property type="entry name" value="RT_POL"/>
    <property type="match status" value="1"/>
</dbReference>
<dbReference type="Proteomes" id="UP000026915">
    <property type="component" value="Chromosome 5"/>
</dbReference>
<reference evidence="2 3" key="1">
    <citation type="journal article" date="2013" name="Genome Biol.">
        <title>The genome sequence of the most widely cultivated cacao type and its use to identify candidate genes regulating pod color.</title>
        <authorList>
            <person name="Motamayor J.C."/>
            <person name="Mockaitis K."/>
            <person name="Schmutz J."/>
            <person name="Haiminen N."/>
            <person name="Iii D.L."/>
            <person name="Cornejo O."/>
            <person name="Findley S.D."/>
            <person name="Zheng P."/>
            <person name="Utro F."/>
            <person name="Royaert S."/>
            <person name="Saski C."/>
            <person name="Jenkins J."/>
            <person name="Podicheti R."/>
            <person name="Zhao M."/>
            <person name="Scheffler B.E."/>
            <person name="Stack J.C."/>
            <person name="Feltus F.A."/>
            <person name="Mustiga G.M."/>
            <person name="Amores F."/>
            <person name="Phillips W."/>
            <person name="Marelli J.P."/>
            <person name="May G.D."/>
            <person name="Shapiro H."/>
            <person name="Ma J."/>
            <person name="Bustamante C.D."/>
            <person name="Schnell R.J."/>
            <person name="Main D."/>
            <person name="Gilbert D."/>
            <person name="Parida L."/>
            <person name="Kuhn D.N."/>
        </authorList>
    </citation>
    <scope>NUCLEOTIDE SEQUENCE [LARGE SCALE GENOMIC DNA]</scope>
    <source>
        <strain evidence="3">cv. Matina 1-6</strain>
    </source>
</reference>
<name>A0A061EUL9_THECC</name>
<organism evidence="2 3">
    <name type="scientific">Theobroma cacao</name>
    <name type="common">Cacao</name>
    <name type="synonym">Cocoa</name>
    <dbReference type="NCBI Taxonomy" id="3641"/>
    <lineage>
        <taxon>Eukaryota</taxon>
        <taxon>Viridiplantae</taxon>
        <taxon>Streptophyta</taxon>
        <taxon>Embryophyta</taxon>
        <taxon>Tracheophyta</taxon>
        <taxon>Spermatophyta</taxon>
        <taxon>Magnoliopsida</taxon>
        <taxon>eudicotyledons</taxon>
        <taxon>Gunneridae</taxon>
        <taxon>Pentapetalae</taxon>
        <taxon>rosids</taxon>
        <taxon>malvids</taxon>
        <taxon>Malvales</taxon>
        <taxon>Malvaceae</taxon>
        <taxon>Byttnerioideae</taxon>
        <taxon>Theobroma</taxon>
    </lineage>
</organism>
<keyword evidence="3" id="KW-1185">Reference proteome</keyword>
<evidence type="ECO:0000313" key="3">
    <source>
        <dbReference type="Proteomes" id="UP000026915"/>
    </source>
</evidence>
<feature type="domain" description="Reverse transcriptase" evidence="1">
    <location>
        <begin position="1"/>
        <end position="159"/>
    </location>
</feature>
<dbReference type="PANTHER" id="PTHR31635:SF196">
    <property type="entry name" value="REVERSE TRANSCRIPTASE DOMAIN-CONTAINING PROTEIN-RELATED"/>
    <property type="match status" value="1"/>
</dbReference>
<gene>
    <name evidence="2" type="ORF">TCM_023886</name>
</gene>
<dbReference type="STRING" id="3641.A0A061EUL9"/>
<dbReference type="OMA" id="FCEAINM"/>
<dbReference type="Pfam" id="PF00078">
    <property type="entry name" value="RVT_1"/>
    <property type="match status" value="1"/>
</dbReference>
<dbReference type="AlphaFoldDB" id="A0A061EUL9"/>
<dbReference type="PANTHER" id="PTHR31635">
    <property type="entry name" value="REVERSE TRANSCRIPTASE DOMAIN-CONTAINING PROTEIN-RELATED"/>
    <property type="match status" value="1"/>
</dbReference>
<dbReference type="eggNOG" id="KOG1075">
    <property type="taxonomic scope" value="Eukaryota"/>
</dbReference>
<proteinExistence type="predicted"/>
<evidence type="ECO:0000259" key="1">
    <source>
        <dbReference type="PROSITE" id="PS50878"/>
    </source>
</evidence>
<sequence length="159" mass="18272">MSKEEPLIDLIRVWREIAVRGLDKVEENKVKVLILKVDSKKAFDSVNWKFLDLIMTKMGFGEKWKGWIKECISIASISVLVNGLPTRQFKLMRSLRQGCSLSPFLFNMVVKALSCKLNVTTLPRSLPTSETSERSHQVPNKPSKISETFIKYALMYVYD</sequence>
<dbReference type="HOGENOM" id="CLU_1663842_0_0_1"/>
<evidence type="ECO:0000313" key="2">
    <source>
        <dbReference type="EMBL" id="EOY08760.1"/>
    </source>
</evidence>
<dbReference type="EMBL" id="CM001883">
    <property type="protein sequence ID" value="EOY08760.1"/>
    <property type="molecule type" value="Genomic_DNA"/>
</dbReference>
<dbReference type="InterPro" id="IPR000477">
    <property type="entry name" value="RT_dom"/>
</dbReference>
<accession>A0A061EUL9</accession>